<dbReference type="PROSITE" id="PS51181">
    <property type="entry name" value="PPASE_TENSIN"/>
    <property type="match status" value="1"/>
</dbReference>
<protein>
    <recommendedName>
        <fullName evidence="1">phosphatidylinositol-3,4,5-trisphosphate 3-phosphatase</fullName>
        <ecNumber evidence="1">3.1.3.67</ecNumber>
    </recommendedName>
</protein>
<dbReference type="GO" id="GO:0016314">
    <property type="term" value="F:phosphatidylinositol-3,4,5-trisphosphate 3-phosphatase activity"/>
    <property type="evidence" value="ECO:0007669"/>
    <property type="project" value="UniProtKB-EC"/>
</dbReference>
<dbReference type="EMBL" id="KV453854">
    <property type="protein sequence ID" value="ODV85060.1"/>
    <property type="molecule type" value="Genomic_DNA"/>
</dbReference>
<feature type="domain" description="Tyrosine specific protein phosphatases" evidence="3">
    <location>
        <begin position="98"/>
        <end position="188"/>
    </location>
</feature>
<evidence type="ECO:0000259" key="4">
    <source>
        <dbReference type="PROSITE" id="PS51181"/>
    </source>
</evidence>
<dbReference type="PANTHER" id="PTHR12305">
    <property type="entry name" value="PHOSPHATASE WITH HOMOLOGY TO TENSIN"/>
    <property type="match status" value="1"/>
</dbReference>
<dbReference type="PROSITE" id="PS50056">
    <property type="entry name" value="TYR_PHOSPHATASE_2"/>
    <property type="match status" value="1"/>
</dbReference>
<dbReference type="InterPro" id="IPR029021">
    <property type="entry name" value="Prot-tyrosine_phosphatase-like"/>
</dbReference>
<sequence length="374" mass="42773">PKHFTTAVSSNRLDVSYILPNLAACSSPVSASKFSVGRLLQNNIDDLITILNTNHGSGNWKLINLRSEKLGYKPSCITDAGGQFEYWPFLDHNILPFNQLLRIIRNIEEYLSESPKNVVVLHCRHGKGRTGSVVVGYLMFKYAIPFELANGIFVARRKLFRTGVSICSQVRYLKYLETFLADINKQNLYRSLVKQESCFTIRLWQLAIIEPDQILQKGIHELNVELGKLVKEGASKELLYKFNSKKEISKMDDNIIIFEPDKELSFQDADISIQFGFGLNGIISGAVGRVWLNFPFEYIRHLLELPSFNINEFIKDDESFNSIHTQLCKVVVPWCKMDGYKGTKKKGLNMFSSIELYFDVQMKTSDDFAKILKQ</sequence>
<feature type="non-terminal residue" evidence="5">
    <location>
        <position position="1"/>
    </location>
</feature>
<dbReference type="InterPro" id="IPR029023">
    <property type="entry name" value="Tensin_phosphatase"/>
</dbReference>
<dbReference type="PANTHER" id="PTHR12305:SF81">
    <property type="entry name" value="PHOSPHATIDYLINOSITOL 3,4,5-TRISPHOSPHATE 3-PHOSPHATASE AND DUAL-SPECIFICITY PROTEIN PHOSPHATASE PTEN"/>
    <property type="match status" value="1"/>
</dbReference>
<dbReference type="GO" id="GO:0042995">
    <property type="term" value="C:cell projection"/>
    <property type="evidence" value="ECO:0007669"/>
    <property type="project" value="TreeGrafter"/>
</dbReference>
<evidence type="ECO:0000256" key="2">
    <source>
        <dbReference type="ARBA" id="ARBA00022801"/>
    </source>
</evidence>
<evidence type="ECO:0000313" key="6">
    <source>
        <dbReference type="Proteomes" id="UP000094801"/>
    </source>
</evidence>
<dbReference type="GO" id="GO:0043491">
    <property type="term" value="P:phosphatidylinositol 3-kinase/protein kinase B signal transduction"/>
    <property type="evidence" value="ECO:0007669"/>
    <property type="project" value="TreeGrafter"/>
</dbReference>
<dbReference type="GO" id="GO:0005886">
    <property type="term" value="C:plasma membrane"/>
    <property type="evidence" value="ECO:0007669"/>
    <property type="project" value="TreeGrafter"/>
</dbReference>
<dbReference type="GO" id="GO:0051896">
    <property type="term" value="P:regulation of phosphatidylinositol 3-kinase/protein kinase B signal transduction"/>
    <property type="evidence" value="ECO:0007669"/>
    <property type="project" value="TreeGrafter"/>
</dbReference>
<dbReference type="OrthoDB" id="16692at2759"/>
<dbReference type="SUPFAM" id="SSF52799">
    <property type="entry name" value="(Phosphotyrosine protein) phosphatases II"/>
    <property type="match status" value="1"/>
</dbReference>
<reference evidence="6" key="1">
    <citation type="submission" date="2016-04" db="EMBL/GenBank/DDBJ databases">
        <title>Comparative genomics of biotechnologically important yeasts.</title>
        <authorList>
            <consortium name="DOE Joint Genome Institute"/>
            <person name="Riley R."/>
            <person name="Haridas S."/>
            <person name="Wolfe K.H."/>
            <person name="Lopes M.R."/>
            <person name="Hittinger C.T."/>
            <person name="Goker M."/>
            <person name="Salamov A."/>
            <person name="Wisecaver J."/>
            <person name="Long T.M."/>
            <person name="Aerts A.L."/>
            <person name="Barry K."/>
            <person name="Choi C."/>
            <person name="Clum A."/>
            <person name="Coughlan A.Y."/>
            <person name="Deshpande S."/>
            <person name="Douglass A.P."/>
            <person name="Hanson S.J."/>
            <person name="Klenk H.-P."/>
            <person name="Labutti K."/>
            <person name="Lapidus A."/>
            <person name="Lindquist E."/>
            <person name="Lipzen A."/>
            <person name="Meier-Kolthoff J.P."/>
            <person name="Ohm R.A."/>
            <person name="Otillar R.P."/>
            <person name="Pangilinan J."/>
            <person name="Peng Y."/>
            <person name="Rokas A."/>
            <person name="Rosa C.A."/>
            <person name="Scheuner C."/>
            <person name="Sibirny A.A."/>
            <person name="Slot J.C."/>
            <person name="Stielow J.B."/>
            <person name="Sun H."/>
            <person name="Kurtzman C.P."/>
            <person name="Blackwell M."/>
            <person name="Grigoriev I.V."/>
            <person name="Jeffries T.W."/>
        </authorList>
    </citation>
    <scope>NUCLEOTIDE SEQUENCE [LARGE SCALE GENOMIC DNA]</scope>
    <source>
        <strain evidence="6">NRRL YB-2248</strain>
    </source>
</reference>
<evidence type="ECO:0000313" key="5">
    <source>
        <dbReference type="EMBL" id="ODV85060.1"/>
    </source>
</evidence>
<dbReference type="CDD" id="cd14497">
    <property type="entry name" value="PTP_PTEN-like"/>
    <property type="match status" value="1"/>
</dbReference>
<dbReference type="GO" id="GO:0005829">
    <property type="term" value="C:cytosol"/>
    <property type="evidence" value="ECO:0007669"/>
    <property type="project" value="TreeGrafter"/>
</dbReference>
<gene>
    <name evidence="5" type="ORF">CANARDRAFT_187102</name>
</gene>
<evidence type="ECO:0000259" key="3">
    <source>
        <dbReference type="PROSITE" id="PS50056"/>
    </source>
</evidence>
<dbReference type="AlphaFoldDB" id="A0A1E4T007"/>
<keyword evidence="2" id="KW-0378">Hydrolase</keyword>
<dbReference type="Pfam" id="PF22785">
    <property type="entry name" value="Tc-R-P"/>
    <property type="match status" value="1"/>
</dbReference>
<feature type="non-terminal residue" evidence="5">
    <location>
        <position position="374"/>
    </location>
</feature>
<dbReference type="Gene3D" id="3.90.190.10">
    <property type="entry name" value="Protein tyrosine phosphatase superfamily"/>
    <property type="match status" value="1"/>
</dbReference>
<dbReference type="GO" id="GO:0004725">
    <property type="term" value="F:protein tyrosine phosphatase activity"/>
    <property type="evidence" value="ECO:0007669"/>
    <property type="project" value="TreeGrafter"/>
</dbReference>
<accession>A0A1E4T007</accession>
<dbReference type="GO" id="GO:0046856">
    <property type="term" value="P:phosphatidylinositol dephosphorylation"/>
    <property type="evidence" value="ECO:0007669"/>
    <property type="project" value="TreeGrafter"/>
</dbReference>
<dbReference type="STRING" id="983967.A0A1E4T007"/>
<dbReference type="InterPro" id="IPR000387">
    <property type="entry name" value="Tyr_Pase_dom"/>
</dbReference>
<dbReference type="PROSITE" id="PS00383">
    <property type="entry name" value="TYR_PHOSPHATASE_1"/>
    <property type="match status" value="1"/>
</dbReference>
<evidence type="ECO:0000256" key="1">
    <source>
        <dbReference type="ARBA" id="ARBA00013015"/>
    </source>
</evidence>
<dbReference type="InterPro" id="IPR051281">
    <property type="entry name" value="Dual-spec_lipid-protein_phosph"/>
</dbReference>
<keyword evidence="6" id="KW-1185">Reference proteome</keyword>
<feature type="domain" description="Phosphatase tensin-type" evidence="4">
    <location>
        <begin position="4"/>
        <end position="183"/>
    </location>
</feature>
<dbReference type="Proteomes" id="UP000094801">
    <property type="component" value="Unassembled WGS sequence"/>
</dbReference>
<dbReference type="EC" id="3.1.3.67" evidence="1"/>
<name>A0A1E4T007_9ASCO</name>
<organism evidence="5 6">
    <name type="scientific">[Candida] arabinofermentans NRRL YB-2248</name>
    <dbReference type="NCBI Taxonomy" id="983967"/>
    <lineage>
        <taxon>Eukaryota</taxon>
        <taxon>Fungi</taxon>
        <taxon>Dikarya</taxon>
        <taxon>Ascomycota</taxon>
        <taxon>Saccharomycotina</taxon>
        <taxon>Pichiomycetes</taxon>
        <taxon>Pichiales</taxon>
        <taxon>Pichiaceae</taxon>
        <taxon>Ogataea</taxon>
        <taxon>Ogataea/Candida clade</taxon>
    </lineage>
</organism>
<dbReference type="InterPro" id="IPR016130">
    <property type="entry name" value="Tyr_Pase_AS"/>
</dbReference>
<dbReference type="GO" id="GO:0005634">
    <property type="term" value="C:nucleus"/>
    <property type="evidence" value="ECO:0007669"/>
    <property type="project" value="TreeGrafter"/>
</dbReference>
<proteinExistence type="predicted"/>